<gene>
    <name evidence="14" type="ORF">PPAR00522_LOCUS19012</name>
</gene>
<dbReference type="InterPro" id="IPR036322">
    <property type="entry name" value="WD40_repeat_dom_sf"/>
</dbReference>
<dbReference type="EMBL" id="HBFM01029308">
    <property type="protein sequence ID" value="CAD8787487.1"/>
    <property type="molecule type" value="Transcribed_RNA"/>
</dbReference>
<keyword evidence="5" id="KW-0677">Repeat</keyword>
<reference evidence="14" key="1">
    <citation type="submission" date="2021-01" db="EMBL/GenBank/DDBJ databases">
        <authorList>
            <person name="Corre E."/>
            <person name="Pelletier E."/>
            <person name="Niang G."/>
            <person name="Scheremetjew M."/>
            <person name="Finn R."/>
            <person name="Kale V."/>
            <person name="Holt S."/>
            <person name="Cochrane G."/>
            <person name="Meng A."/>
            <person name="Brown T."/>
            <person name="Cohen L."/>
        </authorList>
    </citation>
    <scope>NUCLEOTIDE SEQUENCE</scope>
    <source>
        <strain evidence="14">SAG 63-3</strain>
    </source>
</reference>
<sequence length="513" mass="57789">MPLQLDIKKQLLQRTDRVKGVDLHPTEPWLLANLYNGNVYIWNHQDSSLVKSFEITELPVRTAKFVARKQWIVTGADDMYVRVFNYNTMDKVKAFEAHTDYVRCIVVHPNLPYIFTSSDDTLIKLWDWEKGWICTQVFEGHSHYVMQVAVNPKDTNTFASASLDRTIKVWSIGQPTPNFTLEGHEKGVNCVDYFHGGDRPYLVSGGDDRQVKIWDYQTKACVQTLEGHSHNVTAVAFHPELPLIITGSEDGTIRLWHSTTYRLETTLDYRLERVWSLGCVKGSNLLAIGCDEGTSVIKIGREEPIASMDNGGKIIWARHNEVQTVNVKSLGSDYTLVDGERLPLPVKDLGSSDLYPQSLSHSPNGRFVVVCGDGEYVVYTALAWRNKAFGQGLDFVWGTDSNDFALRETNTRVKIFRNFVERQVIKVDYSSDGLFGGVLVAVKHPDYVIFYDWEGRIARRVDVAAKAVKWNESGDQVVIVSDAAFYVLRFNREALEEYYAQGGGGGGGLGGRV</sequence>
<feature type="repeat" description="WD" evidence="12">
    <location>
        <begin position="138"/>
        <end position="172"/>
    </location>
</feature>
<dbReference type="InterPro" id="IPR020472">
    <property type="entry name" value="WD40_PAC1"/>
</dbReference>
<evidence type="ECO:0000259" key="13">
    <source>
        <dbReference type="Pfam" id="PF04053"/>
    </source>
</evidence>
<keyword evidence="4 12" id="KW-0853">WD repeat</keyword>
<evidence type="ECO:0000256" key="2">
    <source>
        <dbReference type="ARBA" id="ARBA00004496"/>
    </source>
</evidence>
<keyword evidence="7" id="KW-0813">Transport</keyword>
<dbReference type="Pfam" id="PF00400">
    <property type="entry name" value="WD40"/>
    <property type="match status" value="4"/>
</dbReference>
<dbReference type="GO" id="GO:0006886">
    <property type="term" value="P:intracellular protein transport"/>
    <property type="evidence" value="ECO:0007669"/>
    <property type="project" value="InterPro"/>
</dbReference>
<dbReference type="Pfam" id="PF04053">
    <property type="entry name" value="B-prop_COPA_B_2nd"/>
    <property type="match status" value="1"/>
</dbReference>
<evidence type="ECO:0000256" key="1">
    <source>
        <dbReference type="ARBA" id="ARBA00004255"/>
    </source>
</evidence>
<keyword evidence="8" id="KW-0333">Golgi apparatus</keyword>
<feature type="domain" description="COPA/B second beta-propeller" evidence="13">
    <location>
        <begin position="319"/>
        <end position="497"/>
    </location>
</feature>
<protein>
    <recommendedName>
        <fullName evidence="11">Beta'-coat protein</fullName>
    </recommendedName>
</protein>
<feature type="repeat" description="WD" evidence="12">
    <location>
        <begin position="95"/>
        <end position="127"/>
    </location>
</feature>
<dbReference type="PANTHER" id="PTHR19876">
    <property type="entry name" value="COATOMER"/>
    <property type="match status" value="1"/>
</dbReference>
<comment type="function">
    <text evidence="10">The coatomer is a cytosolic protein complex that binds to dilysine motifs and reversibly associates with Golgi non-clathrin-coated vesicles, which further mediate biosynthetic protein transport from the ER, via the Golgi up to the trans Golgi network. Coatomer complex is required for budding from Golgi membranes, and is essential for the retrograde Golgi-to-ER transport of dilysine-tagged proteins.</text>
</comment>
<comment type="subcellular location">
    <subcellularLocation>
        <location evidence="2">Cytoplasm</location>
    </subcellularLocation>
    <subcellularLocation>
        <location evidence="1">Golgi apparatus membrane</location>
        <topology evidence="1">Peripheral membrane protein</topology>
        <orientation evidence="1">Cytoplasmic side</orientation>
    </subcellularLocation>
</comment>
<evidence type="ECO:0000256" key="7">
    <source>
        <dbReference type="ARBA" id="ARBA00022927"/>
    </source>
</evidence>
<dbReference type="AlphaFoldDB" id="A0A7S0VFA5"/>
<evidence type="ECO:0000256" key="4">
    <source>
        <dbReference type="ARBA" id="ARBA00022574"/>
    </source>
</evidence>
<evidence type="ECO:0000313" key="14">
    <source>
        <dbReference type="EMBL" id="CAD8787487.1"/>
    </source>
</evidence>
<evidence type="ECO:0000256" key="6">
    <source>
        <dbReference type="ARBA" id="ARBA00022892"/>
    </source>
</evidence>
<dbReference type="CDD" id="cd00200">
    <property type="entry name" value="WD40"/>
    <property type="match status" value="1"/>
</dbReference>
<comment type="subunit">
    <text evidence="3">Oligomeric complex that consists of at least the alpha, beta, beta', gamma, delta, epsilon and zeta subunits.</text>
</comment>
<feature type="repeat" description="WD" evidence="12">
    <location>
        <begin position="181"/>
        <end position="224"/>
    </location>
</feature>
<dbReference type="PANTHER" id="PTHR19876:SF2">
    <property type="entry name" value="COATOMER SUBUNIT BETA"/>
    <property type="match status" value="1"/>
</dbReference>
<dbReference type="GO" id="GO:0006891">
    <property type="term" value="P:intra-Golgi vesicle-mediated transport"/>
    <property type="evidence" value="ECO:0007669"/>
    <property type="project" value="TreeGrafter"/>
</dbReference>
<dbReference type="PROSITE" id="PS50082">
    <property type="entry name" value="WD_REPEATS_2"/>
    <property type="match status" value="4"/>
</dbReference>
<evidence type="ECO:0000256" key="12">
    <source>
        <dbReference type="PROSITE-ProRule" id="PRU00221"/>
    </source>
</evidence>
<dbReference type="InterPro" id="IPR015943">
    <property type="entry name" value="WD40/YVTN_repeat-like_dom_sf"/>
</dbReference>
<dbReference type="GO" id="GO:0030126">
    <property type="term" value="C:COPI vesicle coat"/>
    <property type="evidence" value="ECO:0007669"/>
    <property type="project" value="TreeGrafter"/>
</dbReference>
<keyword evidence="7" id="KW-0653">Protein transport</keyword>
<accession>A0A7S0VFA5</accession>
<dbReference type="Gene3D" id="2.130.10.10">
    <property type="entry name" value="YVTN repeat-like/Quinoprotein amine dehydrogenase"/>
    <property type="match status" value="1"/>
</dbReference>
<evidence type="ECO:0000256" key="3">
    <source>
        <dbReference type="ARBA" id="ARBA00011775"/>
    </source>
</evidence>
<evidence type="ECO:0000256" key="8">
    <source>
        <dbReference type="ARBA" id="ARBA00023034"/>
    </source>
</evidence>
<evidence type="ECO:0000256" key="9">
    <source>
        <dbReference type="ARBA" id="ARBA00023136"/>
    </source>
</evidence>
<dbReference type="GO" id="GO:0006890">
    <property type="term" value="P:retrograde vesicle-mediated transport, Golgi to endoplasmic reticulum"/>
    <property type="evidence" value="ECO:0007669"/>
    <property type="project" value="TreeGrafter"/>
</dbReference>
<proteinExistence type="predicted"/>
<dbReference type="InterPro" id="IPR050844">
    <property type="entry name" value="Coatomer_complex_subunit"/>
</dbReference>
<dbReference type="PROSITE" id="PS50294">
    <property type="entry name" value="WD_REPEATS_REGION"/>
    <property type="match status" value="4"/>
</dbReference>
<dbReference type="GO" id="GO:0000139">
    <property type="term" value="C:Golgi membrane"/>
    <property type="evidence" value="ECO:0007669"/>
    <property type="project" value="UniProtKB-SubCell"/>
</dbReference>
<dbReference type="GO" id="GO:0006888">
    <property type="term" value="P:endoplasmic reticulum to Golgi vesicle-mediated transport"/>
    <property type="evidence" value="ECO:0007669"/>
    <property type="project" value="TreeGrafter"/>
</dbReference>
<dbReference type="FunFam" id="2.130.10.10:FF:000008">
    <property type="entry name" value="Coatomer subunit beta"/>
    <property type="match status" value="1"/>
</dbReference>
<dbReference type="SMART" id="SM00320">
    <property type="entry name" value="WD40"/>
    <property type="match status" value="7"/>
</dbReference>
<feature type="repeat" description="WD" evidence="12">
    <location>
        <begin position="225"/>
        <end position="266"/>
    </location>
</feature>
<dbReference type="SUPFAM" id="SSF50978">
    <property type="entry name" value="WD40 repeat-like"/>
    <property type="match status" value="2"/>
</dbReference>
<organism evidence="14">
    <name type="scientific">Polytomella parva</name>
    <dbReference type="NCBI Taxonomy" id="51329"/>
    <lineage>
        <taxon>Eukaryota</taxon>
        <taxon>Viridiplantae</taxon>
        <taxon>Chlorophyta</taxon>
        <taxon>core chlorophytes</taxon>
        <taxon>Chlorophyceae</taxon>
        <taxon>CS clade</taxon>
        <taxon>Chlamydomonadales</taxon>
        <taxon>Chlamydomonadaceae</taxon>
        <taxon>Polytomella</taxon>
    </lineage>
</organism>
<dbReference type="InterPro" id="IPR001680">
    <property type="entry name" value="WD40_rpt"/>
</dbReference>
<dbReference type="GO" id="GO:0005198">
    <property type="term" value="F:structural molecule activity"/>
    <property type="evidence" value="ECO:0007669"/>
    <property type="project" value="InterPro"/>
</dbReference>
<keyword evidence="6" id="KW-0931">ER-Golgi transport</keyword>
<name>A0A7S0VFA5_9CHLO</name>
<dbReference type="InterPro" id="IPR006692">
    <property type="entry name" value="Beta-prop_COPA/B_2nd"/>
</dbReference>
<dbReference type="PRINTS" id="PR00320">
    <property type="entry name" value="GPROTEINBRPT"/>
</dbReference>
<keyword evidence="9" id="KW-0472">Membrane</keyword>
<evidence type="ECO:0000256" key="5">
    <source>
        <dbReference type="ARBA" id="ARBA00022737"/>
    </source>
</evidence>
<evidence type="ECO:0000256" key="11">
    <source>
        <dbReference type="ARBA" id="ARBA00032920"/>
    </source>
</evidence>
<evidence type="ECO:0000256" key="10">
    <source>
        <dbReference type="ARBA" id="ARBA00025536"/>
    </source>
</evidence>